<gene>
    <name evidence="3" type="ORF">QYE76_068085</name>
</gene>
<keyword evidence="1" id="KW-0175">Coiled coil</keyword>
<evidence type="ECO:0000256" key="1">
    <source>
        <dbReference type="SAM" id="Coils"/>
    </source>
</evidence>
<organism evidence="3 4">
    <name type="scientific">Lolium multiflorum</name>
    <name type="common">Italian ryegrass</name>
    <name type="synonym">Lolium perenne subsp. multiflorum</name>
    <dbReference type="NCBI Taxonomy" id="4521"/>
    <lineage>
        <taxon>Eukaryota</taxon>
        <taxon>Viridiplantae</taxon>
        <taxon>Streptophyta</taxon>
        <taxon>Embryophyta</taxon>
        <taxon>Tracheophyta</taxon>
        <taxon>Spermatophyta</taxon>
        <taxon>Magnoliopsida</taxon>
        <taxon>Liliopsida</taxon>
        <taxon>Poales</taxon>
        <taxon>Poaceae</taxon>
        <taxon>BOP clade</taxon>
        <taxon>Pooideae</taxon>
        <taxon>Poodae</taxon>
        <taxon>Poeae</taxon>
        <taxon>Poeae Chloroplast Group 2 (Poeae type)</taxon>
        <taxon>Loliodinae</taxon>
        <taxon>Loliinae</taxon>
        <taxon>Lolium</taxon>
    </lineage>
</organism>
<evidence type="ECO:0000313" key="4">
    <source>
        <dbReference type="Proteomes" id="UP001231189"/>
    </source>
</evidence>
<feature type="coiled-coil region" evidence="1">
    <location>
        <begin position="582"/>
        <end position="644"/>
    </location>
</feature>
<dbReference type="Pfam" id="PF14223">
    <property type="entry name" value="Retrotran_gag_2"/>
    <property type="match status" value="1"/>
</dbReference>
<comment type="caution">
    <text evidence="3">The sequence shown here is derived from an EMBL/GenBank/DDBJ whole genome shotgun (WGS) entry which is preliminary data.</text>
</comment>
<dbReference type="EMBL" id="JAUUTY010000004">
    <property type="protein sequence ID" value="KAK1650280.1"/>
    <property type="molecule type" value="Genomic_DNA"/>
</dbReference>
<evidence type="ECO:0000313" key="3">
    <source>
        <dbReference type="EMBL" id="KAK1650280.1"/>
    </source>
</evidence>
<name>A0AAD8SG32_LOLMU</name>
<reference evidence="3" key="1">
    <citation type="submission" date="2023-07" db="EMBL/GenBank/DDBJ databases">
        <title>A chromosome-level genome assembly of Lolium multiflorum.</title>
        <authorList>
            <person name="Chen Y."/>
            <person name="Copetti D."/>
            <person name="Kolliker R."/>
            <person name="Studer B."/>
        </authorList>
    </citation>
    <scope>NUCLEOTIDE SEQUENCE</scope>
    <source>
        <strain evidence="3">02402/16</strain>
        <tissue evidence="3">Leaf</tissue>
    </source>
</reference>
<proteinExistence type="predicted"/>
<feature type="region of interest" description="Disordered" evidence="2">
    <location>
        <begin position="84"/>
        <end position="116"/>
    </location>
</feature>
<keyword evidence="4" id="KW-1185">Reference proteome</keyword>
<feature type="compositionally biased region" description="Polar residues" evidence="2">
    <location>
        <begin position="15"/>
        <end position="28"/>
    </location>
</feature>
<evidence type="ECO:0000256" key="2">
    <source>
        <dbReference type="SAM" id="MobiDB-lite"/>
    </source>
</evidence>
<dbReference type="Proteomes" id="UP001231189">
    <property type="component" value="Unassembled WGS sequence"/>
</dbReference>
<dbReference type="AlphaFoldDB" id="A0AAD8SG32"/>
<sequence length="683" mass="78618">MAEQEVVVNGVLPREQSSPSSSADNTPATLHDLKKLESSIVSQLKAMMMELITPKPNPIIDTNRGVNVSPSQVDSFPCVEIVERSTNSHREKDLEDVDTSSKGKDASPSSDYDSNVPLPMPCIMTHGPPPLLESNSFGDWKLLMRSHVRSTSTELWRIIQEGYSAQDPMNLTRREVVDHQLNTIAIDMIHLAITPKERAHIHSLKTAKEAWDELDKLFLGNGGIQCSHLSEAMANDFVMREGESPEEMYRRLIALAIQMQDLGATFVDDRWIEKKFYNALLPWSGNKKPNSRSRDSCFNCRDKSHFVADCLYKPRDLYGGYLIRKSKFRPLPKRLSKLLPDKHVTKISSTEKPRTNMLGDEDHMVENEGLEKKKELELISLTQAYEEEVCMRMTLETSALILEDYNNSLISQLKDRDYALGWLDKLKTKKDYLEEDHEWSIEDVATFAKKKEDEGPNSCCDKLLDEVCFLRKHNAKFLDVISTQEEALDEYYRLSKEKVQCCDHEEEIATLKKHKAKLVEVNERQNESLLEWIHLSKEKVTCCNHEDEIAYLKRSKDKLMVIKLMQDEAIEEYKRSSKDYICRNHEDDIATLERHKHSLLRRNSLLEEALVDREDEANDLRSEIESLQIQVQFLEGVIEAHEDLCNEGEVAIMPKKIEREGRINEAKNMKVEPIEKWAPISNS</sequence>
<protein>
    <recommendedName>
        <fullName evidence="5">CCHC-type domain-containing protein</fullName>
    </recommendedName>
</protein>
<feature type="region of interest" description="Disordered" evidence="2">
    <location>
        <begin position="1"/>
        <end position="31"/>
    </location>
</feature>
<evidence type="ECO:0008006" key="5">
    <source>
        <dbReference type="Google" id="ProtNLM"/>
    </source>
</evidence>
<feature type="compositionally biased region" description="Basic and acidic residues" evidence="2">
    <location>
        <begin position="84"/>
        <end position="105"/>
    </location>
</feature>
<accession>A0AAD8SG32</accession>